<dbReference type="EMBL" id="JAPQKO010000001">
    <property type="protein sequence ID" value="KAJ5182865.1"/>
    <property type="molecule type" value="Genomic_DNA"/>
</dbReference>
<accession>A0A9W9ITM0</accession>
<gene>
    <name evidence="5" type="ORF">N7492_000481</name>
</gene>
<evidence type="ECO:0000313" key="6">
    <source>
        <dbReference type="Proteomes" id="UP001146351"/>
    </source>
</evidence>
<dbReference type="SUPFAM" id="SSF50685">
    <property type="entry name" value="Barwin-like endoglucanases"/>
    <property type="match status" value="1"/>
</dbReference>
<dbReference type="Gene3D" id="2.40.40.10">
    <property type="entry name" value="RlpA-like domain"/>
    <property type="match status" value="1"/>
</dbReference>
<evidence type="ECO:0000256" key="1">
    <source>
        <dbReference type="ARBA" id="ARBA00022729"/>
    </source>
</evidence>
<evidence type="ECO:0000313" key="5">
    <source>
        <dbReference type="EMBL" id="KAJ5182865.1"/>
    </source>
</evidence>
<dbReference type="InterPro" id="IPR049818">
    <property type="entry name" value="Expansin_EXLX1-like"/>
</dbReference>
<reference evidence="5" key="1">
    <citation type="submission" date="2022-11" db="EMBL/GenBank/DDBJ databases">
        <authorList>
            <person name="Petersen C."/>
        </authorList>
    </citation>
    <scope>NUCLEOTIDE SEQUENCE</scope>
    <source>
        <strain evidence="5">IBT 21917</strain>
    </source>
</reference>
<feature type="signal peptide" evidence="3">
    <location>
        <begin position="1"/>
        <end position="16"/>
    </location>
</feature>
<feature type="chain" id="PRO_5040850697" description="Expansin-like EG45 domain-containing protein" evidence="3">
    <location>
        <begin position="17"/>
        <end position="350"/>
    </location>
</feature>
<feature type="domain" description="Expansin-like EG45" evidence="4">
    <location>
        <begin position="167"/>
        <end position="259"/>
    </location>
</feature>
<reference evidence="5" key="2">
    <citation type="journal article" date="2023" name="IMA Fungus">
        <title>Comparative genomic study of the Penicillium genus elucidates a diverse pangenome and 15 lateral gene transfer events.</title>
        <authorList>
            <person name="Petersen C."/>
            <person name="Sorensen T."/>
            <person name="Nielsen M.R."/>
            <person name="Sondergaard T.E."/>
            <person name="Sorensen J.L."/>
            <person name="Fitzpatrick D.A."/>
            <person name="Frisvad J.C."/>
            <person name="Nielsen K.L."/>
        </authorList>
    </citation>
    <scope>NUCLEOTIDE SEQUENCE</scope>
    <source>
        <strain evidence="5">IBT 21917</strain>
    </source>
</reference>
<organism evidence="5 6">
    <name type="scientific">Penicillium capsulatum</name>
    <dbReference type="NCBI Taxonomy" id="69766"/>
    <lineage>
        <taxon>Eukaryota</taxon>
        <taxon>Fungi</taxon>
        <taxon>Dikarya</taxon>
        <taxon>Ascomycota</taxon>
        <taxon>Pezizomycotina</taxon>
        <taxon>Eurotiomycetes</taxon>
        <taxon>Eurotiomycetidae</taxon>
        <taxon>Eurotiales</taxon>
        <taxon>Aspergillaceae</taxon>
        <taxon>Penicillium</taxon>
    </lineage>
</organism>
<keyword evidence="1 3" id="KW-0732">Signal</keyword>
<dbReference type="Proteomes" id="UP001146351">
    <property type="component" value="Unassembled WGS sequence"/>
</dbReference>
<dbReference type="InterPro" id="IPR051477">
    <property type="entry name" value="Expansin_CellWall"/>
</dbReference>
<dbReference type="Gene3D" id="2.60.40.760">
    <property type="entry name" value="Expansin, cellulose-binding-like domain"/>
    <property type="match status" value="1"/>
</dbReference>
<proteinExistence type="predicted"/>
<feature type="region of interest" description="Disordered" evidence="2">
    <location>
        <begin position="74"/>
        <end position="143"/>
    </location>
</feature>
<dbReference type="OrthoDB" id="406505at2759"/>
<dbReference type="NCBIfam" id="NF041144">
    <property type="entry name" value="expansin_EXLX1"/>
    <property type="match status" value="1"/>
</dbReference>
<dbReference type="CDD" id="cd22271">
    <property type="entry name" value="DPBB_EXP_N-like"/>
    <property type="match status" value="1"/>
</dbReference>
<dbReference type="PROSITE" id="PS50842">
    <property type="entry name" value="EXPANSIN_EG45"/>
    <property type="match status" value="1"/>
</dbReference>
<dbReference type="SUPFAM" id="SSF49590">
    <property type="entry name" value="PHL pollen allergen"/>
    <property type="match status" value="1"/>
</dbReference>
<dbReference type="PANTHER" id="PTHR31836">
    <property type="match status" value="1"/>
</dbReference>
<dbReference type="InterPro" id="IPR007112">
    <property type="entry name" value="Expansin/allergen_DPBB_dom"/>
</dbReference>
<evidence type="ECO:0000256" key="3">
    <source>
        <dbReference type="SAM" id="SignalP"/>
    </source>
</evidence>
<dbReference type="PANTHER" id="PTHR31836:SF21">
    <property type="entry name" value="EXPANSIN-LIKE PROTEIN 7"/>
    <property type="match status" value="1"/>
</dbReference>
<dbReference type="InterPro" id="IPR036749">
    <property type="entry name" value="Expansin_CBD_sf"/>
</dbReference>
<feature type="compositionally biased region" description="Polar residues" evidence="2">
    <location>
        <begin position="83"/>
        <end position="122"/>
    </location>
</feature>
<evidence type="ECO:0000259" key="4">
    <source>
        <dbReference type="PROSITE" id="PS50842"/>
    </source>
</evidence>
<sequence>MKYQLLTALIAATVSAGPVFKHQYVDQCPSGYSPSVYYVTVTSTPTREPTTTTTLTASSTSSVVITETLVRVSTKPSGLADESATSIFSSTSTPEASIPETSQAPIPVTTSAEAPKTQNPVPATTSAAEEPTSSASAAQTAGKSSASVAVSGRSAGEATYYDGNVAGGTCSFSGYTLPSHIFGSALSIDAWDDASKCGACVAIQGPGGNTIKAMIVDQCPSCKSNHLDLFQDAFSSLSALSAGNIDISWSYTSCELDGPLKLKNKDGTSQYWFSMQVVNANEPVTKLEVSTDGGSSWQATERTYYNYFEKKSGFGTENVDVRVTGQSGKSVVVKNVGCESEAVVTAASNL</sequence>
<evidence type="ECO:0000256" key="2">
    <source>
        <dbReference type="SAM" id="MobiDB-lite"/>
    </source>
</evidence>
<dbReference type="AlphaFoldDB" id="A0A9W9ITM0"/>
<feature type="compositionally biased region" description="Low complexity" evidence="2">
    <location>
        <begin position="123"/>
        <end position="143"/>
    </location>
</feature>
<keyword evidence="6" id="KW-1185">Reference proteome</keyword>
<dbReference type="InterPro" id="IPR036908">
    <property type="entry name" value="RlpA-like_sf"/>
</dbReference>
<comment type="caution">
    <text evidence="5">The sequence shown here is derived from an EMBL/GenBank/DDBJ whole genome shotgun (WGS) entry which is preliminary data.</text>
</comment>
<name>A0A9W9ITM0_9EURO</name>
<protein>
    <recommendedName>
        <fullName evidence="4">Expansin-like EG45 domain-containing protein</fullName>
    </recommendedName>
</protein>